<evidence type="ECO:0000313" key="7">
    <source>
        <dbReference type="EMBL" id="KAE8701015.1"/>
    </source>
</evidence>
<dbReference type="GO" id="GO:0005085">
    <property type="term" value="F:guanyl-nucleotide exchange factor activity"/>
    <property type="evidence" value="ECO:0007669"/>
    <property type="project" value="UniProtKB-UniRule"/>
</dbReference>
<dbReference type="InterPro" id="IPR000008">
    <property type="entry name" value="C2_dom"/>
</dbReference>
<feature type="domain" description="PRONE" evidence="6">
    <location>
        <begin position="338"/>
        <end position="392"/>
    </location>
</feature>
<evidence type="ECO:0000259" key="6">
    <source>
        <dbReference type="PROSITE" id="PS51334"/>
    </source>
</evidence>
<dbReference type="Pfam" id="PF03759">
    <property type="entry name" value="PRONE"/>
    <property type="match status" value="1"/>
</dbReference>
<name>A0A6A3ACW5_HIBSY</name>
<feature type="compositionally biased region" description="Polar residues" evidence="4">
    <location>
        <begin position="254"/>
        <end position="271"/>
    </location>
</feature>
<dbReference type="EMBL" id="VEPZ02001025">
    <property type="protein sequence ID" value="KAE8701015.1"/>
    <property type="molecule type" value="Genomic_DNA"/>
</dbReference>
<evidence type="ECO:0000256" key="4">
    <source>
        <dbReference type="SAM" id="MobiDB-lite"/>
    </source>
</evidence>
<keyword evidence="1" id="KW-0479">Metal-binding</keyword>
<evidence type="ECO:0000256" key="2">
    <source>
        <dbReference type="ARBA" id="ARBA00022837"/>
    </source>
</evidence>
<evidence type="ECO:0000256" key="3">
    <source>
        <dbReference type="PROSITE-ProRule" id="PRU00663"/>
    </source>
</evidence>
<dbReference type="Pfam" id="PF00168">
    <property type="entry name" value="C2"/>
    <property type="match status" value="1"/>
</dbReference>
<evidence type="ECO:0000259" key="5">
    <source>
        <dbReference type="PROSITE" id="PS50004"/>
    </source>
</evidence>
<protein>
    <submittedName>
        <fullName evidence="7">Rop guanine nucleotide exchange factor 2</fullName>
    </submittedName>
</protein>
<keyword evidence="2" id="KW-0106">Calcium</keyword>
<reference evidence="7" key="1">
    <citation type="submission" date="2019-09" db="EMBL/GenBank/DDBJ databases">
        <title>Draft genome information of white flower Hibiscus syriacus.</title>
        <authorList>
            <person name="Kim Y.-M."/>
        </authorList>
    </citation>
    <scope>NUCLEOTIDE SEQUENCE [LARGE SCALE GENOMIC DNA]</scope>
    <source>
        <strain evidence="7">YM2019G1</strain>
    </source>
</reference>
<keyword evidence="3" id="KW-0344">Guanine-nucleotide releasing factor</keyword>
<dbReference type="PROSITE" id="PS50004">
    <property type="entry name" value="C2"/>
    <property type="match status" value="1"/>
</dbReference>
<dbReference type="PANTHER" id="PTHR46502:SF14">
    <property type="entry name" value="CALCIUM-DEPENDENT LIPID-BINDING (CALB DOMAIN) FAMILY PROTEIN"/>
    <property type="match status" value="1"/>
</dbReference>
<sequence length="392" mass="44422">MKVGILEVLVVNAEDIRHTNLLGRPAYYVILQCGTKEYRSKTSPGKHKKVLWNEKFMFEFPQSEWEKLTYIKFKIMDKEFFKENEFVGETKIHLGGIITEGTDKGFIEVRPAPYNVVLEDNTYKGQMKIGFKFIANKEVENEIQELAALPDEPRSLYSCIRKETKKKSAIRRLRTQDPFFHDHGDAKRKCFFWREKVTTAAEMLGGTVSNVPQITSYSQRFPNSNSILAVLFKAAQMDNLSNTNENYDPGYQPSPCSTEQNDQSTTETPGCSTMSGDSFLYYRTYSGNSAFSEPVDDHSCCSEASPSHFPARRSGAQKLAVLTRLGTKQRKSDVDEKLDELESLDLELEMMEERFAKLLLGDDMSGSGKGVCTAVTISNATNLYGYIYIQTT</sequence>
<feature type="region of interest" description="Disordered" evidence="4">
    <location>
        <begin position="243"/>
        <end position="271"/>
    </location>
</feature>
<gene>
    <name evidence="7" type="ORF">F3Y22_tig00110549pilonHSYRG00104</name>
</gene>
<dbReference type="InterPro" id="IPR035892">
    <property type="entry name" value="C2_domain_sf"/>
</dbReference>
<evidence type="ECO:0000256" key="1">
    <source>
        <dbReference type="ARBA" id="ARBA00022723"/>
    </source>
</evidence>
<evidence type="ECO:0000313" key="8">
    <source>
        <dbReference type="Proteomes" id="UP000436088"/>
    </source>
</evidence>
<comment type="caution">
    <text evidence="7">The sequence shown here is derived from an EMBL/GenBank/DDBJ whole genome shotgun (WGS) entry which is preliminary data.</text>
</comment>
<proteinExistence type="predicted"/>
<keyword evidence="8" id="KW-1185">Reference proteome</keyword>
<dbReference type="InterPro" id="IPR005512">
    <property type="entry name" value="PRONE_dom"/>
</dbReference>
<dbReference type="Proteomes" id="UP000436088">
    <property type="component" value="Unassembled WGS sequence"/>
</dbReference>
<dbReference type="PROSITE" id="PS51334">
    <property type="entry name" value="PRONE"/>
    <property type="match status" value="1"/>
</dbReference>
<dbReference type="PANTHER" id="PTHR46502">
    <property type="entry name" value="C2 DOMAIN-CONTAINING"/>
    <property type="match status" value="1"/>
</dbReference>
<dbReference type="AlphaFoldDB" id="A0A6A3ACW5"/>
<feature type="domain" description="C2" evidence="5">
    <location>
        <begin position="1"/>
        <end position="107"/>
    </location>
</feature>
<dbReference type="Gene3D" id="1.20.58.2010">
    <property type="entry name" value="PRONE domain, subdomain 1"/>
    <property type="match status" value="1"/>
</dbReference>
<dbReference type="GO" id="GO:0046872">
    <property type="term" value="F:metal ion binding"/>
    <property type="evidence" value="ECO:0007669"/>
    <property type="project" value="UniProtKB-KW"/>
</dbReference>
<organism evidence="7 8">
    <name type="scientific">Hibiscus syriacus</name>
    <name type="common">Rose of Sharon</name>
    <dbReference type="NCBI Taxonomy" id="106335"/>
    <lineage>
        <taxon>Eukaryota</taxon>
        <taxon>Viridiplantae</taxon>
        <taxon>Streptophyta</taxon>
        <taxon>Embryophyta</taxon>
        <taxon>Tracheophyta</taxon>
        <taxon>Spermatophyta</taxon>
        <taxon>Magnoliopsida</taxon>
        <taxon>eudicotyledons</taxon>
        <taxon>Gunneridae</taxon>
        <taxon>Pentapetalae</taxon>
        <taxon>rosids</taxon>
        <taxon>malvids</taxon>
        <taxon>Malvales</taxon>
        <taxon>Malvaceae</taxon>
        <taxon>Malvoideae</taxon>
        <taxon>Hibiscus</taxon>
    </lineage>
</organism>
<dbReference type="SMART" id="SM00239">
    <property type="entry name" value="C2"/>
    <property type="match status" value="1"/>
</dbReference>
<dbReference type="SUPFAM" id="SSF49562">
    <property type="entry name" value="C2 domain (Calcium/lipid-binding domain, CaLB)"/>
    <property type="match status" value="1"/>
</dbReference>
<accession>A0A6A3ACW5</accession>
<dbReference type="Gene3D" id="2.60.40.150">
    <property type="entry name" value="C2 domain"/>
    <property type="match status" value="1"/>
</dbReference>